<evidence type="ECO:0000256" key="2">
    <source>
        <dbReference type="ARBA" id="ARBA00023002"/>
    </source>
</evidence>
<dbReference type="InterPro" id="IPR006115">
    <property type="entry name" value="6PGDH_NADP-bd"/>
</dbReference>
<dbReference type="Pfam" id="PF14833">
    <property type="entry name" value="NAD_binding_11"/>
    <property type="match status" value="1"/>
</dbReference>
<dbReference type="PANTHER" id="PTHR22981:SF7">
    <property type="entry name" value="3-HYDROXYISOBUTYRATE DEHYDROGENASE, MITOCHONDRIAL"/>
    <property type="match status" value="1"/>
</dbReference>
<sequence length="287" mass="29248">MGRPMAARLVAAGHRVVVYDARPEAVAAAVALGALGAQSVKEVGDRADTVLASLPTPAVSEQVATGPDGVIGGSRITHYIDLSTVGSNVAEHNHGLFAARSIAAFDAPVSGGVAGAEKGTLAVMVSGPRSEFDTVAPALEAIGRPIFVGEKPGAAQTMKLMNNLVAATTLAVTAEVMVMGVKAGLEPQAILDVLNAGSGGTHASRDKFPRAVLPRTFDYGFATGLMVKDVRLYLREAAMLETPTPIADAVGALWEQTMAAQGADSDFTSVVKPYEDAAGVIVEGTGG</sequence>
<dbReference type="SUPFAM" id="SSF48179">
    <property type="entry name" value="6-phosphogluconate dehydrogenase C-terminal domain-like"/>
    <property type="match status" value="1"/>
</dbReference>
<proteinExistence type="inferred from homology"/>
<evidence type="ECO:0000259" key="5">
    <source>
        <dbReference type="Pfam" id="PF03446"/>
    </source>
</evidence>
<protein>
    <submittedName>
        <fullName evidence="7">3-hydroxyisobutyrate dehydrogenase family protein</fullName>
    </submittedName>
</protein>
<dbReference type="GO" id="GO:0050661">
    <property type="term" value="F:NADP binding"/>
    <property type="evidence" value="ECO:0007669"/>
    <property type="project" value="InterPro"/>
</dbReference>
<dbReference type="Gene3D" id="1.10.1040.10">
    <property type="entry name" value="N-(1-d-carboxylethyl)-l-norvaline Dehydrogenase, domain 2"/>
    <property type="match status" value="1"/>
</dbReference>
<dbReference type="AlphaFoldDB" id="A0A850PPD4"/>
<comment type="similarity">
    <text evidence="1">Belongs to the HIBADH-related family.</text>
</comment>
<gene>
    <name evidence="7" type="ORF">HLY00_5308</name>
</gene>
<accession>A0A850PPD4</accession>
<dbReference type="GO" id="GO:0016616">
    <property type="term" value="F:oxidoreductase activity, acting on the CH-OH group of donors, NAD or NADP as acceptor"/>
    <property type="evidence" value="ECO:0007669"/>
    <property type="project" value="TreeGrafter"/>
</dbReference>
<feature type="active site" evidence="4">
    <location>
        <position position="159"/>
    </location>
</feature>
<evidence type="ECO:0000256" key="3">
    <source>
        <dbReference type="ARBA" id="ARBA00023027"/>
    </source>
</evidence>
<reference evidence="7 8" key="1">
    <citation type="submission" date="2020-05" db="EMBL/GenBank/DDBJ databases">
        <title>Draft genome sequence of Mycobacterium hippocampi DL, isolated from European seabass, Dicentrarchus labrax, reared in fish farms.</title>
        <authorList>
            <person name="Stathopoulou P."/>
            <person name="Asimakis E."/>
            <person name="Tzokas K."/>
            <person name="Batargias C."/>
            <person name="Tsiamis G."/>
        </authorList>
    </citation>
    <scope>NUCLEOTIDE SEQUENCE [LARGE SCALE GENOMIC DNA]</scope>
    <source>
        <strain evidence="7 8">DL</strain>
    </source>
</reference>
<evidence type="ECO:0000259" key="6">
    <source>
        <dbReference type="Pfam" id="PF14833"/>
    </source>
</evidence>
<dbReference type="InterPro" id="IPR015815">
    <property type="entry name" value="HIBADH-related"/>
</dbReference>
<evidence type="ECO:0000313" key="7">
    <source>
        <dbReference type="EMBL" id="NVN50373.1"/>
    </source>
</evidence>
<dbReference type="SUPFAM" id="SSF51735">
    <property type="entry name" value="NAD(P)-binding Rossmann-fold domains"/>
    <property type="match status" value="1"/>
</dbReference>
<feature type="domain" description="6-phosphogluconate dehydrogenase NADP-binding" evidence="5">
    <location>
        <begin position="1"/>
        <end position="148"/>
    </location>
</feature>
<keyword evidence="3" id="KW-0520">NAD</keyword>
<dbReference type="GO" id="GO:0051287">
    <property type="term" value="F:NAD binding"/>
    <property type="evidence" value="ECO:0007669"/>
    <property type="project" value="InterPro"/>
</dbReference>
<keyword evidence="8" id="KW-1185">Reference proteome</keyword>
<evidence type="ECO:0000256" key="1">
    <source>
        <dbReference type="ARBA" id="ARBA00009080"/>
    </source>
</evidence>
<feature type="domain" description="3-hydroxyisobutyrate dehydrogenase-like NAD-binding" evidence="6">
    <location>
        <begin position="153"/>
        <end position="274"/>
    </location>
</feature>
<evidence type="ECO:0000313" key="8">
    <source>
        <dbReference type="Proteomes" id="UP000570517"/>
    </source>
</evidence>
<evidence type="ECO:0000256" key="4">
    <source>
        <dbReference type="PIRSR" id="PIRSR000103-1"/>
    </source>
</evidence>
<organism evidence="7 8">
    <name type="scientific">Mycolicibacterium hippocampi</name>
    <dbReference type="NCBI Taxonomy" id="659824"/>
    <lineage>
        <taxon>Bacteria</taxon>
        <taxon>Bacillati</taxon>
        <taxon>Actinomycetota</taxon>
        <taxon>Actinomycetes</taxon>
        <taxon>Mycobacteriales</taxon>
        <taxon>Mycobacteriaceae</taxon>
        <taxon>Mycolicibacterium</taxon>
    </lineage>
</organism>
<dbReference type="InterPro" id="IPR008927">
    <property type="entry name" value="6-PGluconate_DH-like_C_sf"/>
</dbReference>
<dbReference type="Gene3D" id="3.40.50.720">
    <property type="entry name" value="NAD(P)-binding Rossmann-like Domain"/>
    <property type="match status" value="1"/>
</dbReference>
<name>A0A850PPD4_9MYCO</name>
<dbReference type="PIRSF" id="PIRSF000103">
    <property type="entry name" value="HIBADH"/>
    <property type="match status" value="1"/>
</dbReference>
<comment type="caution">
    <text evidence="7">The sequence shown here is derived from an EMBL/GenBank/DDBJ whole genome shotgun (WGS) entry which is preliminary data.</text>
</comment>
<dbReference type="InterPro" id="IPR013328">
    <property type="entry name" value="6PGD_dom2"/>
</dbReference>
<dbReference type="EMBL" id="JABFYL010000024">
    <property type="protein sequence ID" value="NVN50373.1"/>
    <property type="molecule type" value="Genomic_DNA"/>
</dbReference>
<keyword evidence="2" id="KW-0560">Oxidoreductase</keyword>
<dbReference type="InterPro" id="IPR036291">
    <property type="entry name" value="NAD(P)-bd_dom_sf"/>
</dbReference>
<dbReference type="Pfam" id="PF03446">
    <property type="entry name" value="NAD_binding_2"/>
    <property type="match status" value="1"/>
</dbReference>
<dbReference type="PANTHER" id="PTHR22981">
    <property type="entry name" value="3-HYDROXYISOBUTYRATE DEHYDROGENASE-RELATED"/>
    <property type="match status" value="1"/>
</dbReference>
<dbReference type="InterPro" id="IPR029154">
    <property type="entry name" value="HIBADH-like_NADP-bd"/>
</dbReference>
<dbReference type="Proteomes" id="UP000570517">
    <property type="component" value="Unassembled WGS sequence"/>
</dbReference>